<feature type="compositionally biased region" description="Basic and acidic residues" evidence="1">
    <location>
        <begin position="82"/>
        <end position="97"/>
    </location>
</feature>
<reference evidence="3" key="1">
    <citation type="submission" date="2022-11" db="UniProtKB">
        <authorList>
            <consortium name="WormBaseParasite"/>
        </authorList>
    </citation>
    <scope>IDENTIFICATION</scope>
</reference>
<protein>
    <submittedName>
        <fullName evidence="3">Uncharacterized protein</fullName>
    </submittedName>
</protein>
<accession>A0A914RLP1</accession>
<keyword evidence="2" id="KW-1185">Reference proteome</keyword>
<dbReference type="WBParaSite" id="PEQ_0000572201-mRNA-1">
    <property type="protein sequence ID" value="PEQ_0000572201-mRNA-1"/>
    <property type="gene ID" value="PEQ_0000572201"/>
</dbReference>
<evidence type="ECO:0000313" key="3">
    <source>
        <dbReference type="WBParaSite" id="PEQ_0000572201-mRNA-1"/>
    </source>
</evidence>
<feature type="region of interest" description="Disordered" evidence="1">
    <location>
        <begin position="1"/>
        <end position="39"/>
    </location>
</feature>
<dbReference type="Proteomes" id="UP000887564">
    <property type="component" value="Unplaced"/>
</dbReference>
<dbReference type="AlphaFoldDB" id="A0A914RLP1"/>
<feature type="compositionally biased region" description="Basic residues" evidence="1">
    <location>
        <begin position="98"/>
        <end position="109"/>
    </location>
</feature>
<feature type="region of interest" description="Disordered" evidence="1">
    <location>
        <begin position="71"/>
        <end position="134"/>
    </location>
</feature>
<evidence type="ECO:0000313" key="2">
    <source>
        <dbReference type="Proteomes" id="UP000887564"/>
    </source>
</evidence>
<sequence>MEKILNEKRAAKLRALNEEQQKKDEGMKRKEVLEEHSRKETIERRLIKSRDAIDLTLSPRDIDKLISTEIEKLVTETPMRSSAEKSISEKVNESTAKERKKKKKKKKKRRESEEEDGEIPSSDDTPKKRRRRHRRFADVAIGYSYFGG</sequence>
<name>A0A914RLP1_PAREQ</name>
<evidence type="ECO:0000256" key="1">
    <source>
        <dbReference type="SAM" id="MobiDB-lite"/>
    </source>
</evidence>
<proteinExistence type="predicted"/>
<organism evidence="2 3">
    <name type="scientific">Parascaris equorum</name>
    <name type="common">Equine roundworm</name>
    <dbReference type="NCBI Taxonomy" id="6256"/>
    <lineage>
        <taxon>Eukaryota</taxon>
        <taxon>Metazoa</taxon>
        <taxon>Ecdysozoa</taxon>
        <taxon>Nematoda</taxon>
        <taxon>Chromadorea</taxon>
        <taxon>Rhabditida</taxon>
        <taxon>Spirurina</taxon>
        <taxon>Ascaridomorpha</taxon>
        <taxon>Ascaridoidea</taxon>
        <taxon>Ascarididae</taxon>
        <taxon>Parascaris</taxon>
    </lineage>
</organism>